<proteinExistence type="predicted"/>
<evidence type="ECO:0000313" key="2">
    <source>
        <dbReference type="Proteomes" id="UP000034727"/>
    </source>
</evidence>
<evidence type="ECO:0000313" key="1">
    <source>
        <dbReference type="EMBL" id="KKU15555.1"/>
    </source>
</evidence>
<protein>
    <submittedName>
        <fullName evidence="1">Uncharacterized protein</fullName>
    </submittedName>
</protein>
<dbReference type="EMBL" id="LCLJ01000007">
    <property type="protein sequence ID" value="KKU15555.1"/>
    <property type="molecule type" value="Genomic_DNA"/>
</dbReference>
<accession>A0A0G1R3T4</accession>
<name>A0A0G1R3T4_9BACT</name>
<sequence>MRKAIRILIKIRKFMVILRLRRKVVALKGEHSIANHPGMVEKFISAYVGRRKIRIDVGMSPAIRDAGEDIKYHSVAIDPLQAGLQLF</sequence>
<reference evidence="1 2" key="1">
    <citation type="journal article" date="2015" name="Nature">
        <title>rRNA introns, odd ribosomes, and small enigmatic genomes across a large radiation of phyla.</title>
        <authorList>
            <person name="Brown C.T."/>
            <person name="Hug L.A."/>
            <person name="Thomas B.C."/>
            <person name="Sharon I."/>
            <person name="Castelle C.J."/>
            <person name="Singh A."/>
            <person name="Wilkins M.J."/>
            <person name="Williams K.H."/>
            <person name="Banfield J.F."/>
        </authorList>
    </citation>
    <scope>NUCLEOTIDE SEQUENCE [LARGE SCALE GENOMIC DNA]</scope>
</reference>
<organism evidence="1 2">
    <name type="scientific">Candidatus Jorgensenbacteria bacterium GW2011_GWA2_45_9</name>
    <dbReference type="NCBI Taxonomy" id="1618663"/>
    <lineage>
        <taxon>Bacteria</taxon>
        <taxon>Candidatus Joergenseniibacteriota</taxon>
    </lineage>
</organism>
<dbReference type="AlphaFoldDB" id="A0A0G1R3T4"/>
<gene>
    <name evidence="1" type="ORF">UX22_C0007G0013</name>
</gene>
<dbReference type="Proteomes" id="UP000034727">
    <property type="component" value="Unassembled WGS sequence"/>
</dbReference>
<comment type="caution">
    <text evidence="1">The sequence shown here is derived from an EMBL/GenBank/DDBJ whole genome shotgun (WGS) entry which is preliminary data.</text>
</comment>